<feature type="signal peptide" evidence="1">
    <location>
        <begin position="1"/>
        <end position="25"/>
    </location>
</feature>
<evidence type="ECO:0000313" key="2">
    <source>
        <dbReference type="EMBL" id="CAE0531231.1"/>
    </source>
</evidence>
<dbReference type="Gene3D" id="1.10.630.10">
    <property type="entry name" value="Cytochrome P450"/>
    <property type="match status" value="1"/>
</dbReference>
<dbReference type="AlphaFoldDB" id="A0A6U8TWM9"/>
<dbReference type="GO" id="GO:0016705">
    <property type="term" value="F:oxidoreductase activity, acting on paired donors, with incorporation or reduction of molecular oxygen"/>
    <property type="evidence" value="ECO:0007669"/>
    <property type="project" value="InterPro"/>
</dbReference>
<dbReference type="Pfam" id="PF00067">
    <property type="entry name" value="p450"/>
    <property type="match status" value="1"/>
</dbReference>
<dbReference type="EMBL" id="HBIR01008620">
    <property type="protein sequence ID" value="CAE0531231.1"/>
    <property type="molecule type" value="Transcribed_RNA"/>
</dbReference>
<evidence type="ECO:0000313" key="3">
    <source>
        <dbReference type="EMBL" id="CAE0531234.1"/>
    </source>
</evidence>
<dbReference type="EMBL" id="HBIR01008621">
    <property type="protein sequence ID" value="CAE0531234.1"/>
    <property type="molecule type" value="Transcribed_RNA"/>
</dbReference>
<accession>A0A6U8TWM9</accession>
<dbReference type="SUPFAM" id="SSF48264">
    <property type="entry name" value="Cytochrome P450"/>
    <property type="match status" value="1"/>
</dbReference>
<name>A0A6U8TWM9_EMIHU</name>
<feature type="chain" id="PRO_5036192463" description="Cytochrome P450" evidence="1">
    <location>
        <begin position="26"/>
        <end position="300"/>
    </location>
</feature>
<dbReference type="InterPro" id="IPR001128">
    <property type="entry name" value="Cyt_P450"/>
</dbReference>
<dbReference type="InterPro" id="IPR036396">
    <property type="entry name" value="Cyt_P450_sf"/>
</dbReference>
<evidence type="ECO:0008006" key="4">
    <source>
        <dbReference type="Google" id="ProtNLM"/>
    </source>
</evidence>
<organism evidence="3">
    <name type="scientific">Emiliania huxleyi</name>
    <name type="common">Coccolithophore</name>
    <name type="synonym">Pontosphaera huxleyi</name>
    <dbReference type="NCBI Taxonomy" id="2903"/>
    <lineage>
        <taxon>Eukaryota</taxon>
        <taxon>Haptista</taxon>
        <taxon>Haptophyta</taxon>
        <taxon>Prymnesiophyceae</taxon>
        <taxon>Isochrysidales</taxon>
        <taxon>Noelaerhabdaceae</taxon>
        <taxon>Emiliania</taxon>
    </lineage>
</organism>
<dbReference type="GO" id="GO:0005506">
    <property type="term" value="F:iron ion binding"/>
    <property type="evidence" value="ECO:0007669"/>
    <property type="project" value="InterPro"/>
</dbReference>
<protein>
    <recommendedName>
        <fullName evidence="4">Cytochrome P450</fullName>
    </recommendedName>
</protein>
<keyword evidence="1" id="KW-0732">Signal</keyword>
<dbReference type="GO" id="GO:0020037">
    <property type="term" value="F:heme binding"/>
    <property type="evidence" value="ECO:0007669"/>
    <property type="project" value="InterPro"/>
</dbReference>
<proteinExistence type="predicted"/>
<reference evidence="3" key="1">
    <citation type="submission" date="2021-01" db="EMBL/GenBank/DDBJ databases">
        <authorList>
            <person name="Corre E."/>
            <person name="Pelletier E."/>
            <person name="Niang G."/>
            <person name="Scheremetjew M."/>
            <person name="Finn R."/>
            <person name="Kale V."/>
            <person name="Holt S."/>
            <person name="Cochrane G."/>
            <person name="Meng A."/>
            <person name="Brown T."/>
            <person name="Cohen L."/>
        </authorList>
    </citation>
    <scope>NUCLEOTIDE SEQUENCE</scope>
    <source>
        <strain evidence="3">379</strain>
    </source>
</reference>
<evidence type="ECO:0000256" key="1">
    <source>
        <dbReference type="SAM" id="SignalP"/>
    </source>
</evidence>
<dbReference type="GO" id="GO:0004497">
    <property type="term" value="F:monooxygenase activity"/>
    <property type="evidence" value="ECO:0007669"/>
    <property type="project" value="InterPro"/>
</dbReference>
<gene>
    <name evidence="2" type="ORF">EHUX00137_LOCUS5900</name>
    <name evidence="3" type="ORF">EHUX00137_LOCUS5901</name>
</gene>
<sequence length="300" mass="32669">MLHPRFVDLFCTRLVFWGMVGVDMGDDPSSEVYRTAMWAQNNNPATSRHMVVPPGEVIGKVYAAQIEEKVASLRKIFAASPALADYEPLEAIPEDASELRRADYHGHPPRRVSKAEFIDQLVPATIIAGLLGPKTLANALMMSFFGGLDIGPLSTAEERATPQCPPPGFDFPFGDDDKLRLVILESLRLAPAVYETVFLLPEESSVADYAGLGPKRFPAGCPVMLSYVNTAFDPAIWGNTARDFDPYGHAAELDGPQARFNGFNGVGPRGQRACPGRGLAMAIMLHMLNAIDPHERVFAS</sequence>